<gene>
    <name evidence="6" type="primary">srlR_2</name>
    <name evidence="6" type="ORF">CLHOM_28810</name>
</gene>
<dbReference type="Pfam" id="PF00455">
    <property type="entry name" value="DeoRC"/>
    <property type="match status" value="1"/>
</dbReference>
<keyword evidence="3" id="KW-0804">Transcription</keyword>
<dbReference type="InterPro" id="IPR050313">
    <property type="entry name" value="Carb_Metab_HTH_regulators"/>
</dbReference>
<dbReference type="Gene3D" id="1.10.10.10">
    <property type="entry name" value="Winged helix-like DNA-binding domain superfamily/Winged helix DNA-binding domain"/>
    <property type="match status" value="1"/>
</dbReference>
<reference evidence="7" key="1">
    <citation type="submission" date="2015-08" db="EMBL/GenBank/DDBJ databases">
        <title>Genome sequence of the strict anaerobe Clostridium homopropionicum LuHBu1 (DSM 5847T).</title>
        <authorList>
            <person name="Poehlein A."/>
            <person name="Beck M."/>
            <person name="Schiel-Bengelsdorf B."/>
            <person name="Bengelsdorf F.R."/>
            <person name="Daniel R."/>
            <person name="Duerre P."/>
        </authorList>
    </citation>
    <scope>NUCLEOTIDE SEQUENCE [LARGE SCALE GENOMIC DNA]</scope>
    <source>
        <strain evidence="7">DSM 5847</strain>
    </source>
</reference>
<sequence>MIPMARRNRIKEIINEKKSVTVSELAKTFKVTEETIRKDLQLLEEEGILTRTYGGAYISYGVENDVDINLREHIYVEGKEKIAKTCLKYINSGDSIFLDGSTTSLHIASNLNDKRITVTTNSIKIMDILSKNPNVKLIVIGGRIEHPSLSALGRNAESNIRNYFFDTAFISCRALSMINGITDSNEQQAEIRKIAMEHSNHTYLVADYTKFDRTAFTKICNFDKINSLVVDKSISPEWHNFLESYNINLIECE</sequence>
<dbReference type="InterPro" id="IPR014036">
    <property type="entry name" value="DeoR-like_C"/>
</dbReference>
<dbReference type="GO" id="GO:0003700">
    <property type="term" value="F:DNA-binding transcription factor activity"/>
    <property type="evidence" value="ECO:0007669"/>
    <property type="project" value="InterPro"/>
</dbReference>
<evidence type="ECO:0000259" key="5">
    <source>
        <dbReference type="PROSITE" id="PS51000"/>
    </source>
</evidence>
<feature type="domain" description="HTH deoR-type" evidence="5">
    <location>
        <begin position="3"/>
        <end position="58"/>
    </location>
</feature>
<dbReference type="InterPro" id="IPR001845">
    <property type="entry name" value="HTH_ArsR_DNA-bd_dom"/>
</dbReference>
<evidence type="ECO:0000259" key="4">
    <source>
        <dbReference type="PROSITE" id="PS50987"/>
    </source>
</evidence>
<dbReference type="SUPFAM" id="SSF46785">
    <property type="entry name" value="Winged helix' DNA-binding domain"/>
    <property type="match status" value="1"/>
</dbReference>
<dbReference type="InterPro" id="IPR018356">
    <property type="entry name" value="Tscrpt_reg_HTH_DeoR_CS"/>
</dbReference>
<dbReference type="SMART" id="SM00420">
    <property type="entry name" value="HTH_DEOR"/>
    <property type="match status" value="1"/>
</dbReference>
<dbReference type="PRINTS" id="PR00037">
    <property type="entry name" value="HTHLACR"/>
</dbReference>
<feature type="domain" description="HTH arsR-type" evidence="4">
    <location>
        <begin position="1"/>
        <end position="82"/>
    </location>
</feature>
<evidence type="ECO:0000256" key="3">
    <source>
        <dbReference type="ARBA" id="ARBA00023163"/>
    </source>
</evidence>
<dbReference type="GO" id="GO:0003677">
    <property type="term" value="F:DNA binding"/>
    <property type="evidence" value="ECO:0007669"/>
    <property type="project" value="UniProtKB-KW"/>
</dbReference>
<dbReference type="SMART" id="SM01134">
    <property type="entry name" value="DeoRC"/>
    <property type="match status" value="1"/>
</dbReference>
<accession>A0A0L6Z6K5</accession>
<proteinExistence type="predicted"/>
<dbReference type="PROSITE" id="PS50987">
    <property type="entry name" value="HTH_ARSR_2"/>
    <property type="match status" value="1"/>
</dbReference>
<dbReference type="PROSITE" id="PS00894">
    <property type="entry name" value="HTH_DEOR_1"/>
    <property type="match status" value="1"/>
</dbReference>
<evidence type="ECO:0000313" key="6">
    <source>
        <dbReference type="EMBL" id="KOA18597.1"/>
    </source>
</evidence>
<keyword evidence="1" id="KW-0805">Transcription regulation</keyword>
<dbReference type="AlphaFoldDB" id="A0A0L6Z6K5"/>
<organism evidence="6 7">
    <name type="scientific">Clostridium homopropionicum DSM 5847</name>
    <dbReference type="NCBI Taxonomy" id="1121318"/>
    <lineage>
        <taxon>Bacteria</taxon>
        <taxon>Bacillati</taxon>
        <taxon>Bacillota</taxon>
        <taxon>Clostridia</taxon>
        <taxon>Eubacteriales</taxon>
        <taxon>Clostridiaceae</taxon>
        <taxon>Clostridium</taxon>
    </lineage>
</organism>
<dbReference type="InterPro" id="IPR001034">
    <property type="entry name" value="DeoR_HTH"/>
</dbReference>
<dbReference type="Proteomes" id="UP000037043">
    <property type="component" value="Unassembled WGS sequence"/>
</dbReference>
<dbReference type="InterPro" id="IPR037171">
    <property type="entry name" value="NagB/RpiA_transferase-like"/>
</dbReference>
<dbReference type="Gene3D" id="3.40.50.1360">
    <property type="match status" value="1"/>
</dbReference>
<dbReference type="PANTHER" id="PTHR30363">
    <property type="entry name" value="HTH-TYPE TRANSCRIPTIONAL REGULATOR SRLR-RELATED"/>
    <property type="match status" value="1"/>
</dbReference>
<dbReference type="InterPro" id="IPR036390">
    <property type="entry name" value="WH_DNA-bd_sf"/>
</dbReference>
<dbReference type="PATRIC" id="fig|1121318.3.peg.2889"/>
<dbReference type="RefSeq" id="WP_052222353.1">
    <property type="nucleotide sequence ID" value="NZ_LHUR01000036.1"/>
</dbReference>
<dbReference type="PROSITE" id="PS51000">
    <property type="entry name" value="HTH_DEOR_2"/>
    <property type="match status" value="1"/>
</dbReference>
<dbReference type="SUPFAM" id="SSF100950">
    <property type="entry name" value="NagB/RpiA/CoA transferase-like"/>
    <property type="match status" value="1"/>
</dbReference>
<dbReference type="EMBL" id="LHUR01000036">
    <property type="protein sequence ID" value="KOA18597.1"/>
    <property type="molecule type" value="Genomic_DNA"/>
</dbReference>
<keyword evidence="2" id="KW-0238">DNA-binding</keyword>
<dbReference type="STRING" id="36844.SAMN04488501_11018"/>
<dbReference type="PANTHER" id="PTHR30363:SF44">
    <property type="entry name" value="AGA OPERON TRANSCRIPTIONAL REPRESSOR-RELATED"/>
    <property type="match status" value="1"/>
</dbReference>
<comment type="caution">
    <text evidence="6">The sequence shown here is derived from an EMBL/GenBank/DDBJ whole genome shotgun (WGS) entry which is preliminary data.</text>
</comment>
<protein>
    <submittedName>
        <fullName evidence="6">Glucitol operon repressor</fullName>
    </submittedName>
</protein>
<evidence type="ECO:0000256" key="2">
    <source>
        <dbReference type="ARBA" id="ARBA00023125"/>
    </source>
</evidence>
<dbReference type="InterPro" id="IPR036388">
    <property type="entry name" value="WH-like_DNA-bd_sf"/>
</dbReference>
<evidence type="ECO:0000313" key="7">
    <source>
        <dbReference type="Proteomes" id="UP000037043"/>
    </source>
</evidence>
<keyword evidence="7" id="KW-1185">Reference proteome</keyword>
<evidence type="ECO:0000256" key="1">
    <source>
        <dbReference type="ARBA" id="ARBA00023015"/>
    </source>
</evidence>
<name>A0A0L6Z6K5_9CLOT</name>
<dbReference type="Pfam" id="PF08220">
    <property type="entry name" value="HTH_DeoR"/>
    <property type="match status" value="1"/>
</dbReference>